<feature type="domain" description="HMA" evidence="2">
    <location>
        <begin position="150"/>
        <end position="216"/>
    </location>
</feature>
<accession>A0A835UN04</accession>
<dbReference type="EMBL" id="JADCNL010000009">
    <property type="protein sequence ID" value="KAG0467513.1"/>
    <property type="molecule type" value="Genomic_DNA"/>
</dbReference>
<dbReference type="CDD" id="cd00371">
    <property type="entry name" value="HMA"/>
    <property type="match status" value="1"/>
</dbReference>
<dbReference type="Gene3D" id="3.30.70.100">
    <property type="match status" value="1"/>
</dbReference>
<dbReference type="Proteomes" id="UP000636800">
    <property type="component" value="Unassembled WGS sequence"/>
</dbReference>
<comment type="caution">
    <text evidence="3">The sequence shown here is derived from an EMBL/GenBank/DDBJ whole genome shotgun (WGS) entry which is preliminary data.</text>
</comment>
<dbReference type="PROSITE" id="PS50846">
    <property type="entry name" value="HMA_2"/>
    <property type="match status" value="1"/>
</dbReference>
<organism evidence="3 4">
    <name type="scientific">Vanilla planifolia</name>
    <name type="common">Vanilla</name>
    <dbReference type="NCBI Taxonomy" id="51239"/>
    <lineage>
        <taxon>Eukaryota</taxon>
        <taxon>Viridiplantae</taxon>
        <taxon>Streptophyta</taxon>
        <taxon>Embryophyta</taxon>
        <taxon>Tracheophyta</taxon>
        <taxon>Spermatophyta</taxon>
        <taxon>Magnoliopsida</taxon>
        <taxon>Liliopsida</taxon>
        <taxon>Asparagales</taxon>
        <taxon>Orchidaceae</taxon>
        <taxon>Vanilloideae</taxon>
        <taxon>Vanilleae</taxon>
        <taxon>Vanilla</taxon>
    </lineage>
</organism>
<dbReference type="SUPFAM" id="SSF55008">
    <property type="entry name" value="HMA, heavy metal-associated domain"/>
    <property type="match status" value="1"/>
</dbReference>
<keyword evidence="4" id="KW-1185">Reference proteome</keyword>
<dbReference type="InterPro" id="IPR036163">
    <property type="entry name" value="HMA_dom_sf"/>
</dbReference>
<evidence type="ECO:0000259" key="2">
    <source>
        <dbReference type="PROSITE" id="PS50846"/>
    </source>
</evidence>
<gene>
    <name evidence="3" type="ORF">HPP92_019093</name>
</gene>
<dbReference type="OrthoDB" id="70707at2759"/>
<protein>
    <recommendedName>
        <fullName evidence="2">HMA domain-containing protein</fullName>
    </recommendedName>
</protein>
<dbReference type="PANTHER" id="PTHR46119">
    <property type="entry name" value="OS08G0405700 PROTEIN"/>
    <property type="match status" value="1"/>
</dbReference>
<evidence type="ECO:0000313" key="4">
    <source>
        <dbReference type="Proteomes" id="UP000636800"/>
    </source>
</evidence>
<dbReference type="AlphaFoldDB" id="A0A835UN04"/>
<proteinExistence type="predicted"/>
<dbReference type="InterPro" id="IPR006121">
    <property type="entry name" value="HMA_dom"/>
</dbReference>
<dbReference type="GO" id="GO:0046872">
    <property type="term" value="F:metal ion binding"/>
    <property type="evidence" value="ECO:0007669"/>
    <property type="project" value="InterPro"/>
</dbReference>
<evidence type="ECO:0000256" key="1">
    <source>
        <dbReference type="SAM" id="MobiDB-lite"/>
    </source>
</evidence>
<dbReference type="Pfam" id="PF00403">
    <property type="entry name" value="HMA"/>
    <property type="match status" value="1"/>
</dbReference>
<evidence type="ECO:0000313" key="3">
    <source>
        <dbReference type="EMBL" id="KAG0467513.1"/>
    </source>
</evidence>
<feature type="compositionally biased region" description="Polar residues" evidence="1">
    <location>
        <begin position="63"/>
        <end position="79"/>
    </location>
</feature>
<dbReference type="PANTHER" id="PTHR46119:SF15">
    <property type="entry name" value="PROTEIN SODIUM POTASSIUM ROOT DEFECTIVE 2"/>
    <property type="match status" value="1"/>
</dbReference>
<reference evidence="3 4" key="1">
    <citation type="journal article" date="2020" name="Nat. Food">
        <title>A phased Vanilla planifolia genome enables genetic improvement of flavour and production.</title>
        <authorList>
            <person name="Hasing T."/>
            <person name="Tang H."/>
            <person name="Brym M."/>
            <person name="Khazi F."/>
            <person name="Huang T."/>
            <person name="Chambers A.H."/>
        </authorList>
    </citation>
    <scope>NUCLEOTIDE SEQUENCE [LARGE SCALE GENOMIC DNA]</scope>
    <source>
        <tissue evidence="3">Leaf</tissue>
    </source>
</reference>
<feature type="region of interest" description="Disordered" evidence="1">
    <location>
        <begin position="49"/>
        <end position="130"/>
    </location>
</feature>
<sequence length="224" mass="24279">MRVNHVMILLTGRSMDIKGVNLTCTSPASTAVCTSLERRSTIQPSIIGRAVDIYRRHPRRGRTSNPVHQTSSKAKSCTQRSRKSSEKENISSTSPAGSSRYLLNGNSLGTIPESDAAKATTPAEKPNPQTAFIKEEEIQVLNTSSSAREDQVVTLRVSLHCKGCEGKVRKHISKMEGVTSFEIDMVKKKVTVVGNITPLGVLSSVSKVKSAQFWPSPPRASTSS</sequence>
<dbReference type="InterPro" id="IPR044526">
    <property type="entry name" value="NAKR1-3"/>
</dbReference>
<name>A0A835UN04_VANPL</name>